<dbReference type="KEGG" id="tca:100142531"/>
<proteinExistence type="inferred from homology"/>
<dbReference type="Pfam" id="PF13365">
    <property type="entry name" value="Trypsin_2"/>
    <property type="match status" value="1"/>
</dbReference>
<dbReference type="Gene3D" id="2.40.10.10">
    <property type="entry name" value="Trypsin-like serine proteases"/>
    <property type="match status" value="2"/>
</dbReference>
<dbReference type="EMBL" id="KQ971351">
    <property type="protein sequence ID" value="EFA06487.2"/>
    <property type="molecule type" value="Genomic_DNA"/>
</dbReference>
<protein>
    <recommendedName>
        <fullName evidence="1">Peroxisomal leader peptide-processing protease</fullName>
        <ecNumber evidence="1">3.4.21.-</ecNumber>
    </recommendedName>
</protein>
<accession>D6WQY8</accession>
<dbReference type="OrthoDB" id="17845at2759"/>
<dbReference type="HOGENOM" id="CLU_750832_0_0_1"/>
<keyword evidence="1 2" id="KW-0645">Protease</keyword>
<reference evidence="2 3" key="1">
    <citation type="journal article" date="2008" name="Nature">
        <title>The genome of the model beetle and pest Tribolium castaneum.</title>
        <authorList>
            <consortium name="Tribolium Genome Sequencing Consortium"/>
            <person name="Richards S."/>
            <person name="Gibbs R.A."/>
            <person name="Weinstock G.M."/>
            <person name="Brown S.J."/>
            <person name="Denell R."/>
            <person name="Beeman R.W."/>
            <person name="Gibbs R."/>
            <person name="Beeman R.W."/>
            <person name="Brown S.J."/>
            <person name="Bucher G."/>
            <person name="Friedrich M."/>
            <person name="Grimmelikhuijzen C.J."/>
            <person name="Klingler M."/>
            <person name="Lorenzen M."/>
            <person name="Richards S."/>
            <person name="Roth S."/>
            <person name="Schroder R."/>
            <person name="Tautz D."/>
            <person name="Zdobnov E.M."/>
            <person name="Muzny D."/>
            <person name="Gibbs R.A."/>
            <person name="Weinstock G.M."/>
            <person name="Attaway T."/>
            <person name="Bell S."/>
            <person name="Buhay C.J."/>
            <person name="Chandrabose M.N."/>
            <person name="Chavez D."/>
            <person name="Clerk-Blankenburg K.P."/>
            <person name="Cree A."/>
            <person name="Dao M."/>
            <person name="Davis C."/>
            <person name="Chacko J."/>
            <person name="Dinh H."/>
            <person name="Dugan-Rocha S."/>
            <person name="Fowler G."/>
            <person name="Garner T.T."/>
            <person name="Garnes J."/>
            <person name="Gnirke A."/>
            <person name="Hawes A."/>
            <person name="Hernandez J."/>
            <person name="Hines S."/>
            <person name="Holder M."/>
            <person name="Hume J."/>
            <person name="Jhangiani S.N."/>
            <person name="Joshi V."/>
            <person name="Khan Z.M."/>
            <person name="Jackson L."/>
            <person name="Kovar C."/>
            <person name="Kowis A."/>
            <person name="Lee S."/>
            <person name="Lewis L.R."/>
            <person name="Margolis J."/>
            <person name="Morgan M."/>
            <person name="Nazareth L.V."/>
            <person name="Nguyen N."/>
            <person name="Okwuonu G."/>
            <person name="Parker D."/>
            <person name="Richards S."/>
            <person name="Ruiz S.J."/>
            <person name="Santibanez J."/>
            <person name="Savard J."/>
            <person name="Scherer S.E."/>
            <person name="Schneider B."/>
            <person name="Sodergren E."/>
            <person name="Tautz D."/>
            <person name="Vattahil S."/>
            <person name="Villasana D."/>
            <person name="White C.S."/>
            <person name="Wright R."/>
            <person name="Park Y."/>
            <person name="Beeman R.W."/>
            <person name="Lord J."/>
            <person name="Oppert B."/>
            <person name="Lorenzen M."/>
            <person name="Brown S."/>
            <person name="Wang L."/>
            <person name="Savard J."/>
            <person name="Tautz D."/>
            <person name="Richards S."/>
            <person name="Weinstock G."/>
            <person name="Gibbs R.A."/>
            <person name="Liu Y."/>
            <person name="Worley K."/>
            <person name="Weinstock G."/>
            <person name="Elsik C.G."/>
            <person name="Reese J.T."/>
            <person name="Elhaik E."/>
            <person name="Landan G."/>
            <person name="Graur D."/>
            <person name="Arensburger P."/>
            <person name="Atkinson P."/>
            <person name="Beeman R.W."/>
            <person name="Beidler J."/>
            <person name="Brown S.J."/>
            <person name="Demuth J.P."/>
            <person name="Drury D.W."/>
            <person name="Du Y.Z."/>
            <person name="Fujiwara H."/>
            <person name="Lorenzen M."/>
            <person name="Maselli V."/>
            <person name="Osanai M."/>
            <person name="Park Y."/>
            <person name="Robertson H.M."/>
            <person name="Tu Z."/>
            <person name="Wang J.J."/>
            <person name="Wang S."/>
            <person name="Richards S."/>
            <person name="Song H."/>
            <person name="Zhang L."/>
            <person name="Sodergren E."/>
            <person name="Werner D."/>
            <person name="Stanke M."/>
            <person name="Morgenstern B."/>
            <person name="Solovyev V."/>
            <person name="Kosarev P."/>
            <person name="Brown G."/>
            <person name="Chen H.C."/>
            <person name="Ermolaeva O."/>
            <person name="Hlavina W."/>
            <person name="Kapustin Y."/>
            <person name="Kiryutin B."/>
            <person name="Kitts P."/>
            <person name="Maglott D."/>
            <person name="Pruitt K."/>
            <person name="Sapojnikov V."/>
            <person name="Souvorov A."/>
            <person name="Mackey A.J."/>
            <person name="Waterhouse R.M."/>
            <person name="Wyder S."/>
            <person name="Zdobnov E.M."/>
            <person name="Zdobnov E.M."/>
            <person name="Wyder S."/>
            <person name="Kriventseva E.V."/>
            <person name="Kadowaki T."/>
            <person name="Bork P."/>
            <person name="Aranda M."/>
            <person name="Bao R."/>
            <person name="Beermann A."/>
            <person name="Berns N."/>
            <person name="Bolognesi R."/>
            <person name="Bonneton F."/>
            <person name="Bopp D."/>
            <person name="Brown S.J."/>
            <person name="Bucher G."/>
            <person name="Butts T."/>
            <person name="Chaumot A."/>
            <person name="Denell R.E."/>
            <person name="Ferrier D.E."/>
            <person name="Friedrich M."/>
            <person name="Gordon C.M."/>
            <person name="Jindra M."/>
            <person name="Klingler M."/>
            <person name="Lan Q."/>
            <person name="Lattorff H.M."/>
            <person name="Laudet V."/>
            <person name="von Levetsow C."/>
            <person name="Liu Z."/>
            <person name="Lutz R."/>
            <person name="Lynch J.A."/>
            <person name="da Fonseca R.N."/>
            <person name="Posnien N."/>
            <person name="Reuter R."/>
            <person name="Roth S."/>
            <person name="Savard J."/>
            <person name="Schinko J.B."/>
            <person name="Schmitt C."/>
            <person name="Schoppmeier M."/>
            <person name="Schroder R."/>
            <person name="Shippy T.D."/>
            <person name="Simonnet F."/>
            <person name="Marques-Souza H."/>
            <person name="Tautz D."/>
            <person name="Tomoyasu Y."/>
            <person name="Trauner J."/>
            <person name="Van der Zee M."/>
            <person name="Vervoort M."/>
            <person name="Wittkopp N."/>
            <person name="Wimmer E.A."/>
            <person name="Yang X."/>
            <person name="Jones A.K."/>
            <person name="Sattelle D.B."/>
            <person name="Ebert P.R."/>
            <person name="Nelson D."/>
            <person name="Scott J.G."/>
            <person name="Beeman R.W."/>
            <person name="Muthukrishnan S."/>
            <person name="Kramer K.J."/>
            <person name="Arakane Y."/>
            <person name="Beeman R.W."/>
            <person name="Zhu Q."/>
            <person name="Hogenkamp D."/>
            <person name="Dixit R."/>
            <person name="Oppert B."/>
            <person name="Jiang H."/>
            <person name="Zou Z."/>
            <person name="Marshall J."/>
            <person name="Elpidina E."/>
            <person name="Vinokurov K."/>
            <person name="Oppert C."/>
            <person name="Zou Z."/>
            <person name="Evans J."/>
            <person name="Lu Z."/>
            <person name="Zhao P."/>
            <person name="Sumathipala N."/>
            <person name="Altincicek B."/>
            <person name="Vilcinskas A."/>
            <person name="Williams M."/>
            <person name="Hultmark D."/>
            <person name="Hetru C."/>
            <person name="Jiang H."/>
            <person name="Grimmelikhuijzen C.J."/>
            <person name="Hauser F."/>
            <person name="Cazzamali G."/>
            <person name="Williamson M."/>
            <person name="Park Y."/>
            <person name="Li B."/>
            <person name="Tanaka Y."/>
            <person name="Predel R."/>
            <person name="Neupert S."/>
            <person name="Schachtner J."/>
            <person name="Verleyen P."/>
            <person name="Raible F."/>
            <person name="Bork P."/>
            <person name="Friedrich M."/>
            <person name="Walden K.K."/>
            <person name="Robertson H.M."/>
            <person name="Angeli S."/>
            <person name="Foret S."/>
            <person name="Bucher G."/>
            <person name="Schuetz S."/>
            <person name="Maleszka R."/>
            <person name="Wimmer E.A."/>
            <person name="Beeman R.W."/>
            <person name="Lorenzen M."/>
            <person name="Tomoyasu Y."/>
            <person name="Miller S.C."/>
            <person name="Grossmann D."/>
            <person name="Bucher G."/>
        </authorList>
    </citation>
    <scope>NUCLEOTIDE SEQUENCE [LARGE SCALE GENOMIC DNA]</scope>
    <source>
        <strain evidence="2 3">Georgia GA2</strain>
    </source>
</reference>
<organism evidence="2 3">
    <name type="scientific">Tribolium castaneum</name>
    <name type="common">Red flour beetle</name>
    <dbReference type="NCBI Taxonomy" id="7070"/>
    <lineage>
        <taxon>Eukaryota</taxon>
        <taxon>Metazoa</taxon>
        <taxon>Ecdysozoa</taxon>
        <taxon>Arthropoda</taxon>
        <taxon>Hexapoda</taxon>
        <taxon>Insecta</taxon>
        <taxon>Pterygota</taxon>
        <taxon>Neoptera</taxon>
        <taxon>Endopterygota</taxon>
        <taxon>Coleoptera</taxon>
        <taxon>Polyphaga</taxon>
        <taxon>Cucujiformia</taxon>
        <taxon>Tenebrionidae</taxon>
        <taxon>Tenebrionidae incertae sedis</taxon>
        <taxon>Tribolium</taxon>
    </lineage>
</organism>
<dbReference type="Proteomes" id="UP000007266">
    <property type="component" value="Linkage group 7"/>
</dbReference>
<reference evidence="2 3" key="2">
    <citation type="journal article" date="2010" name="Nucleic Acids Res.">
        <title>BeetleBase in 2010: revisions to provide comprehensive genomic information for Tribolium castaneum.</title>
        <authorList>
            <person name="Kim H.S."/>
            <person name="Murphy T."/>
            <person name="Xia J."/>
            <person name="Caragea D."/>
            <person name="Park Y."/>
            <person name="Beeman R.W."/>
            <person name="Lorenzen M.D."/>
            <person name="Butcher S."/>
            <person name="Manak J.R."/>
            <person name="Brown S.J."/>
        </authorList>
    </citation>
    <scope>GENOME REANNOTATION</scope>
    <source>
        <strain evidence="2 3">Georgia GA2</strain>
    </source>
</reference>
<comment type="PTM">
    <text evidence="1">The full-lengh TYSND1 is the active the proteolytic processing of PTS1- and PTS2-proteins and in self-cleavage, and intermolecular self-cleavage of TYSND1 down-regulates its protease activity.</text>
</comment>
<keyword evidence="3" id="KW-1185">Reference proteome</keyword>
<dbReference type="PANTHER" id="PTHR21004:SF0">
    <property type="entry name" value="PEROXISOMAL LEADER PEPTIDE-PROCESSING PROTEASE"/>
    <property type="match status" value="1"/>
</dbReference>
<evidence type="ECO:0000313" key="3">
    <source>
        <dbReference type="Proteomes" id="UP000007266"/>
    </source>
</evidence>
<dbReference type="EC" id="3.4.21.-" evidence="1"/>
<name>D6WQY8_TRICA</name>
<dbReference type="InterPro" id="IPR043504">
    <property type="entry name" value="Peptidase_S1_PA_chymotrypsin"/>
</dbReference>
<evidence type="ECO:0000313" key="2">
    <source>
        <dbReference type="EMBL" id="EFA06487.2"/>
    </source>
</evidence>
<dbReference type="FunCoup" id="D6WQY8">
    <property type="interactions" value="88"/>
</dbReference>
<gene>
    <name evidence="2" type="primary">AUGUSTUS-3.0.2_09384</name>
    <name evidence="2" type="ORF">TcasGA2_TC009384</name>
</gene>
<dbReference type="GO" id="GO:0004252">
    <property type="term" value="F:serine-type endopeptidase activity"/>
    <property type="evidence" value="ECO:0000318"/>
    <property type="project" value="GO_Central"/>
</dbReference>
<keyword evidence="1" id="KW-0378">Hydrolase</keyword>
<dbReference type="PANTHER" id="PTHR21004">
    <property type="entry name" value="SERINE PROTEASE-RELATED"/>
    <property type="match status" value="1"/>
</dbReference>
<comment type="function">
    <text evidence="1">Peroxisomal protease that mediates both the removal of the leader peptide from proteins containing a PTS2 target sequence and processes several PTS1-containing proteins. Catalyzes the processing of PTS1-proteins involved in the peroxisomal beta-oxidation of fatty acids.</text>
</comment>
<dbReference type="GO" id="GO:0005777">
    <property type="term" value="C:peroxisome"/>
    <property type="evidence" value="ECO:0000318"/>
    <property type="project" value="GO_Central"/>
</dbReference>
<sequence length="478" mass="52889">MDIRVVALEREETHSVYGSAGIMLDKKYVITTANIVASLLNNSLKKYLGTISQRKVCSFSDTKNTTTFKIFWKETNCSKYHVTSGNIFATFICENLRLFLRRILMDWSIDTPKNNTGLDDILSVFFVIQINETGLIDGFTNCLRRWWDLIKNVEINQMDDILVKSAAFGNKTFLDSYSRGIVSNTVGPNNCLIVSDCALTPGSEGSPVFSKNTEIPVGIVISASSWWKGDWTGLTLILDIRAVLAELFQNDQIISKCMVHHRLLASTESSLIQIYCGPKWGTAIILSQEGVLLTNSHVIDLNHNVTLHVKGQSVGAKILYKTPNDEVFDLAVLQCDPAFLNSHNRKPIKSNHECLALGEEVYAAGFALFSKTISSHPMISKGCIVQSNEAVIRTTCCVNPGMSGGAILNRLGEIVAVIVCNSRLNGHVFPKFNMAIPYGTIKGTLERFLNSKDTAILSNLYSDDPKITSAWKKMTAKL</sequence>
<dbReference type="GO" id="GO:0031998">
    <property type="term" value="P:regulation of fatty acid beta-oxidation"/>
    <property type="evidence" value="ECO:0000318"/>
    <property type="project" value="GO_Central"/>
</dbReference>
<comment type="subcellular location">
    <subcellularLocation>
        <location evidence="1">Peroxisome</location>
    </subcellularLocation>
</comment>
<dbReference type="InterPro" id="IPR039245">
    <property type="entry name" value="TYSND1/DEG15"/>
</dbReference>
<comment type="similarity">
    <text evidence="1">Belongs to the peptidase S1B family.</text>
</comment>
<dbReference type="SUPFAM" id="SSF50494">
    <property type="entry name" value="Trypsin-like serine proteases"/>
    <property type="match status" value="2"/>
</dbReference>
<dbReference type="InParanoid" id="D6WQY8"/>
<keyword evidence="1" id="KW-0720">Serine protease</keyword>
<dbReference type="InterPro" id="IPR009003">
    <property type="entry name" value="Peptidase_S1_PA"/>
</dbReference>
<dbReference type="eggNOG" id="KOG1320">
    <property type="taxonomic scope" value="Eukaryota"/>
</dbReference>
<dbReference type="OMA" id="PRINMAV"/>
<evidence type="ECO:0000256" key="1">
    <source>
        <dbReference type="PIRNR" id="PIRNR037989"/>
    </source>
</evidence>
<keyword evidence="1" id="KW-0576">Peroxisome</keyword>
<dbReference type="STRING" id="7070.D6WQY8"/>
<dbReference type="AlphaFoldDB" id="D6WQY8"/>
<dbReference type="GO" id="GO:0016485">
    <property type="term" value="P:protein processing"/>
    <property type="evidence" value="ECO:0000318"/>
    <property type="project" value="GO_Central"/>
</dbReference>